<feature type="transmembrane region" description="Helical" evidence="14">
    <location>
        <begin position="123"/>
        <end position="142"/>
    </location>
</feature>
<evidence type="ECO:0000256" key="3">
    <source>
        <dbReference type="ARBA" id="ARBA00019082"/>
    </source>
</evidence>
<gene>
    <name evidence="15" type="ORF">ASTO00021_LOCUS12259</name>
</gene>
<feature type="transmembrane region" description="Helical" evidence="14">
    <location>
        <begin position="6"/>
        <end position="24"/>
    </location>
</feature>
<keyword evidence="11" id="KW-1208">Phospholipid metabolism</keyword>
<evidence type="ECO:0000256" key="2">
    <source>
        <dbReference type="ARBA" id="ARBA00006675"/>
    </source>
</evidence>
<comment type="similarity">
    <text evidence="2">Belongs to the GPC1 family.</text>
</comment>
<evidence type="ECO:0000256" key="7">
    <source>
        <dbReference type="ARBA" id="ARBA00022989"/>
    </source>
</evidence>
<keyword evidence="8" id="KW-0443">Lipid metabolism</keyword>
<evidence type="ECO:0000256" key="8">
    <source>
        <dbReference type="ARBA" id="ARBA00023098"/>
    </source>
</evidence>
<keyword evidence="7 14" id="KW-1133">Transmembrane helix</keyword>
<accession>A0A7S3PK87</accession>
<evidence type="ECO:0000256" key="6">
    <source>
        <dbReference type="ARBA" id="ARBA00022692"/>
    </source>
</evidence>
<keyword evidence="5" id="KW-0808">Transferase</keyword>
<name>A0A7S3PK87_9STRA</name>
<evidence type="ECO:0000256" key="10">
    <source>
        <dbReference type="ARBA" id="ARBA00023209"/>
    </source>
</evidence>
<evidence type="ECO:0000256" key="9">
    <source>
        <dbReference type="ARBA" id="ARBA00023136"/>
    </source>
</evidence>
<feature type="transmembrane region" description="Helical" evidence="14">
    <location>
        <begin position="310"/>
        <end position="330"/>
    </location>
</feature>
<dbReference type="GO" id="GO:0006656">
    <property type="term" value="P:phosphatidylcholine biosynthetic process"/>
    <property type="evidence" value="ECO:0007669"/>
    <property type="project" value="TreeGrafter"/>
</dbReference>
<dbReference type="InterPro" id="IPR021261">
    <property type="entry name" value="GPCAT"/>
</dbReference>
<reference evidence="15" key="1">
    <citation type="submission" date="2021-01" db="EMBL/GenBank/DDBJ databases">
        <authorList>
            <person name="Corre E."/>
            <person name="Pelletier E."/>
            <person name="Niang G."/>
            <person name="Scheremetjew M."/>
            <person name="Finn R."/>
            <person name="Kale V."/>
            <person name="Holt S."/>
            <person name="Cochrane G."/>
            <person name="Meng A."/>
            <person name="Brown T."/>
            <person name="Cohen L."/>
        </authorList>
    </citation>
    <scope>NUCLEOTIDE SEQUENCE</scope>
    <source>
        <strain evidence="15">GSBS06</strain>
    </source>
</reference>
<protein>
    <recommendedName>
        <fullName evidence="3">Glycerophosphocholine acyltransferase 1</fullName>
    </recommendedName>
</protein>
<evidence type="ECO:0000256" key="1">
    <source>
        <dbReference type="ARBA" id="ARBA00004141"/>
    </source>
</evidence>
<sequence>MASWEVPSVLLAFAPTILITGAVLSQSKHVGALVSMGDVVSRSDKIEGVALKSDKARHDLVYNSHDMIKDIDKLVFTVSCLDIALAFFWLGRSPETFYVWYSLNVPFLTYARYVLFKGQGRHYYLFDYCYFANALGLFYIFLTPKNAIVFQLLFVSANGPLAWSVLAFNNSLVLHSFQHIISLCIHTAPMMLTHSLRWQGNSDAFVVESTAVNSSPAAMVWRGLLLFYLPWVFIYYTLVFVYLGDRIKKHGYETLFEYITKQAVGKQLLNLPDNTDKMLIRKAVYLSIHVLFGIVGMSFASLMYTKFLAHTSFTVAVGLAAAWNGAGFYGKVFATKYHFRNFNAILEEQRKSLRRLSASKQYNEKNQIKRSSSRKRQLVDEDE</sequence>
<keyword evidence="12" id="KW-0012">Acyltransferase</keyword>
<organism evidence="15">
    <name type="scientific">Aplanochytrium stocchinoi</name>
    <dbReference type="NCBI Taxonomy" id="215587"/>
    <lineage>
        <taxon>Eukaryota</taxon>
        <taxon>Sar</taxon>
        <taxon>Stramenopiles</taxon>
        <taxon>Bigyra</taxon>
        <taxon>Labyrinthulomycetes</taxon>
        <taxon>Thraustochytrida</taxon>
        <taxon>Thraustochytriidae</taxon>
        <taxon>Aplanochytrium</taxon>
    </lineage>
</organism>
<keyword evidence="9 14" id="KW-0472">Membrane</keyword>
<evidence type="ECO:0000256" key="11">
    <source>
        <dbReference type="ARBA" id="ARBA00023264"/>
    </source>
</evidence>
<keyword evidence="6 14" id="KW-0812">Transmembrane</keyword>
<dbReference type="PANTHER" id="PTHR31201:SF1">
    <property type="entry name" value="GLYCEROPHOSPHOCHOLINE ACYLTRANSFERASE 1"/>
    <property type="match status" value="1"/>
</dbReference>
<evidence type="ECO:0000256" key="13">
    <source>
        <dbReference type="SAM" id="MobiDB-lite"/>
    </source>
</evidence>
<evidence type="ECO:0000256" key="5">
    <source>
        <dbReference type="ARBA" id="ARBA00022679"/>
    </source>
</evidence>
<proteinExistence type="inferred from homology"/>
<dbReference type="PANTHER" id="PTHR31201">
    <property type="entry name" value="OS01G0585100 PROTEIN"/>
    <property type="match status" value="1"/>
</dbReference>
<keyword evidence="10" id="KW-0594">Phospholipid biosynthesis</keyword>
<keyword evidence="4" id="KW-0444">Lipid biosynthesis</keyword>
<feature type="transmembrane region" description="Helical" evidence="14">
    <location>
        <begin position="283"/>
        <end position="304"/>
    </location>
</feature>
<feature type="transmembrane region" description="Helical" evidence="14">
    <location>
        <begin position="97"/>
        <end position="116"/>
    </location>
</feature>
<dbReference type="EMBL" id="HBIN01016147">
    <property type="protein sequence ID" value="CAE0442145.1"/>
    <property type="molecule type" value="Transcribed_RNA"/>
</dbReference>
<dbReference type="Pfam" id="PF10998">
    <property type="entry name" value="DUF2838"/>
    <property type="match status" value="1"/>
</dbReference>
<feature type="region of interest" description="Disordered" evidence="13">
    <location>
        <begin position="359"/>
        <end position="383"/>
    </location>
</feature>
<feature type="transmembrane region" description="Helical" evidence="14">
    <location>
        <begin position="148"/>
        <end position="168"/>
    </location>
</feature>
<comment type="subcellular location">
    <subcellularLocation>
        <location evidence="1">Membrane</location>
        <topology evidence="1">Multi-pass membrane protein</topology>
    </subcellularLocation>
</comment>
<dbReference type="GO" id="GO:0016746">
    <property type="term" value="F:acyltransferase activity"/>
    <property type="evidence" value="ECO:0007669"/>
    <property type="project" value="UniProtKB-KW"/>
</dbReference>
<evidence type="ECO:0000256" key="4">
    <source>
        <dbReference type="ARBA" id="ARBA00022516"/>
    </source>
</evidence>
<evidence type="ECO:0000256" key="12">
    <source>
        <dbReference type="ARBA" id="ARBA00023315"/>
    </source>
</evidence>
<feature type="transmembrane region" description="Helical" evidence="14">
    <location>
        <begin position="180"/>
        <end position="199"/>
    </location>
</feature>
<dbReference type="AlphaFoldDB" id="A0A7S3PK87"/>
<dbReference type="GO" id="GO:0016020">
    <property type="term" value="C:membrane"/>
    <property type="evidence" value="ECO:0007669"/>
    <property type="project" value="UniProtKB-SubCell"/>
</dbReference>
<feature type="transmembrane region" description="Helical" evidence="14">
    <location>
        <begin position="219"/>
        <end position="243"/>
    </location>
</feature>
<evidence type="ECO:0000313" key="15">
    <source>
        <dbReference type="EMBL" id="CAE0442145.1"/>
    </source>
</evidence>
<evidence type="ECO:0000256" key="14">
    <source>
        <dbReference type="SAM" id="Phobius"/>
    </source>
</evidence>